<dbReference type="PANTHER" id="PTHR43214">
    <property type="entry name" value="TWO-COMPONENT RESPONSE REGULATOR"/>
    <property type="match status" value="1"/>
</dbReference>
<evidence type="ECO:0000256" key="1">
    <source>
        <dbReference type="ARBA" id="ARBA00023015"/>
    </source>
</evidence>
<dbReference type="GO" id="GO:0003677">
    <property type="term" value="F:DNA binding"/>
    <property type="evidence" value="ECO:0007669"/>
    <property type="project" value="UniProtKB-KW"/>
</dbReference>
<dbReference type="PRINTS" id="PR00038">
    <property type="entry name" value="HTHLUXR"/>
</dbReference>
<dbReference type="Pfam" id="PF00196">
    <property type="entry name" value="GerE"/>
    <property type="match status" value="1"/>
</dbReference>
<gene>
    <name evidence="7" type="ORF">C5O18_03025</name>
</gene>
<dbReference type="CDD" id="cd06170">
    <property type="entry name" value="LuxR_C_like"/>
    <property type="match status" value="1"/>
</dbReference>
<keyword evidence="8" id="KW-1185">Reference proteome</keyword>
<evidence type="ECO:0000259" key="6">
    <source>
        <dbReference type="PROSITE" id="PS50110"/>
    </source>
</evidence>
<dbReference type="Pfam" id="PF00072">
    <property type="entry name" value="Response_reg"/>
    <property type="match status" value="1"/>
</dbReference>
<proteinExistence type="predicted"/>
<keyword evidence="3" id="KW-0804">Transcription</keyword>
<dbReference type="InterPro" id="IPR039420">
    <property type="entry name" value="WalR-like"/>
</dbReference>
<name>A0A2P6AU34_9GAMM</name>
<evidence type="ECO:0000256" key="2">
    <source>
        <dbReference type="ARBA" id="ARBA00023125"/>
    </source>
</evidence>
<reference evidence="8" key="1">
    <citation type="submission" date="2018-02" db="EMBL/GenBank/DDBJ databases">
        <title>Genome sequencing of Solimonas sp. HR-BB.</title>
        <authorList>
            <person name="Lee Y."/>
            <person name="Jeon C.O."/>
        </authorList>
    </citation>
    <scope>NUCLEOTIDE SEQUENCE [LARGE SCALE GENOMIC DNA]</scope>
    <source>
        <strain evidence="8">HR-E</strain>
    </source>
</reference>
<feature type="domain" description="Response regulatory" evidence="6">
    <location>
        <begin position="1"/>
        <end position="106"/>
    </location>
</feature>
<dbReference type="InterPro" id="IPR000792">
    <property type="entry name" value="Tscrpt_reg_LuxR_C"/>
</dbReference>
<dbReference type="PROSITE" id="PS50110">
    <property type="entry name" value="RESPONSE_REGULATORY"/>
    <property type="match status" value="1"/>
</dbReference>
<dbReference type="GO" id="GO:0006355">
    <property type="term" value="P:regulation of DNA-templated transcription"/>
    <property type="evidence" value="ECO:0007669"/>
    <property type="project" value="InterPro"/>
</dbReference>
<dbReference type="InterPro" id="IPR016032">
    <property type="entry name" value="Sig_transdc_resp-reg_C-effctor"/>
</dbReference>
<feature type="domain" description="HTH luxR-type" evidence="5">
    <location>
        <begin position="130"/>
        <end position="195"/>
    </location>
</feature>
<dbReference type="SUPFAM" id="SSF46894">
    <property type="entry name" value="C-terminal effector domain of the bipartite response regulators"/>
    <property type="match status" value="1"/>
</dbReference>
<dbReference type="SMART" id="SM00421">
    <property type="entry name" value="HTH_LUXR"/>
    <property type="match status" value="1"/>
</dbReference>
<dbReference type="AlphaFoldDB" id="A0A2P6AU34"/>
<dbReference type="PROSITE" id="PS50043">
    <property type="entry name" value="HTH_LUXR_2"/>
    <property type="match status" value="1"/>
</dbReference>
<keyword evidence="2 7" id="KW-0238">DNA-binding</keyword>
<evidence type="ECO:0000259" key="5">
    <source>
        <dbReference type="PROSITE" id="PS50043"/>
    </source>
</evidence>
<dbReference type="PANTHER" id="PTHR43214:SF24">
    <property type="entry name" value="TRANSCRIPTIONAL REGULATORY PROTEIN NARL-RELATED"/>
    <property type="match status" value="1"/>
</dbReference>
<evidence type="ECO:0000313" key="7">
    <source>
        <dbReference type="EMBL" id="PQA48605.1"/>
    </source>
</evidence>
<organism evidence="7 8">
    <name type="scientific">Amnimonas aquatica</name>
    <dbReference type="NCBI Taxonomy" id="2094561"/>
    <lineage>
        <taxon>Bacteria</taxon>
        <taxon>Pseudomonadati</taxon>
        <taxon>Pseudomonadota</taxon>
        <taxon>Gammaproteobacteria</taxon>
        <taxon>Moraxellales</taxon>
        <taxon>Moraxellaceae</taxon>
        <taxon>Amnimonas</taxon>
    </lineage>
</organism>
<feature type="non-terminal residue" evidence="7">
    <location>
        <position position="1"/>
    </location>
</feature>
<dbReference type="RefSeq" id="WP_105191385.1">
    <property type="nucleotide sequence ID" value="NZ_PTQZ01000039.1"/>
</dbReference>
<protein>
    <submittedName>
        <fullName evidence="7">DNA-binding response regulator</fullName>
    </submittedName>
</protein>
<dbReference type="SUPFAM" id="SSF52172">
    <property type="entry name" value="CheY-like"/>
    <property type="match status" value="1"/>
</dbReference>
<comment type="caution">
    <text evidence="7">The sequence shown here is derived from an EMBL/GenBank/DDBJ whole genome shotgun (WGS) entry which is preliminary data.</text>
</comment>
<evidence type="ECO:0000256" key="4">
    <source>
        <dbReference type="PROSITE-ProRule" id="PRU00169"/>
    </source>
</evidence>
<dbReference type="GO" id="GO:0000160">
    <property type="term" value="P:phosphorelay signal transduction system"/>
    <property type="evidence" value="ECO:0007669"/>
    <property type="project" value="InterPro"/>
</dbReference>
<sequence length="200" mass="21530">DWMIQRLRTAYGDVVVHEAASLARARQLLQALPTLDLVLLDLGLPDGRGSSLIGEILHGHGSAQVIITTIYDDDEHLFSALRAGASGYLLKDQPAEAFEAALLALRDGVPALSPSVARRLISHFSLPAPDCGDADCLTGRERDVLVLIARGLSVSEAAESLRISAHTVRGYVKEIYRKLGINSRAEASLKAGRMGLIRLE</sequence>
<feature type="modified residue" description="4-aspartylphosphate" evidence="4">
    <location>
        <position position="41"/>
    </location>
</feature>
<dbReference type="EMBL" id="PTQZ01000039">
    <property type="protein sequence ID" value="PQA48605.1"/>
    <property type="molecule type" value="Genomic_DNA"/>
</dbReference>
<dbReference type="InterPro" id="IPR001789">
    <property type="entry name" value="Sig_transdc_resp-reg_receiver"/>
</dbReference>
<dbReference type="SMART" id="SM00448">
    <property type="entry name" value="REC"/>
    <property type="match status" value="1"/>
</dbReference>
<dbReference type="OrthoDB" id="1806906at2"/>
<dbReference type="Proteomes" id="UP000243900">
    <property type="component" value="Unassembled WGS sequence"/>
</dbReference>
<keyword evidence="1" id="KW-0805">Transcription regulation</keyword>
<dbReference type="InterPro" id="IPR011006">
    <property type="entry name" value="CheY-like_superfamily"/>
</dbReference>
<evidence type="ECO:0000256" key="3">
    <source>
        <dbReference type="ARBA" id="ARBA00023163"/>
    </source>
</evidence>
<keyword evidence="4" id="KW-0597">Phosphoprotein</keyword>
<dbReference type="Gene3D" id="3.40.50.2300">
    <property type="match status" value="1"/>
</dbReference>
<accession>A0A2P6AU34</accession>
<evidence type="ECO:0000313" key="8">
    <source>
        <dbReference type="Proteomes" id="UP000243900"/>
    </source>
</evidence>